<sequence>MPQHIIVVEYRPEWAQEYASEERKIREILGDNCAAIYHIGSTSVPGLAAKPIIDIMPVVKSLPLVDGKAAEFEKIGYEYLGEFGIPGRRYLRKGGDERTHQIHIFQQGDTENIERHLAVRDYLCTHGEVRDEYARLKKSLAEKFPYDIGAYCDGKDAFVKDLERKALAQRHMQKLN</sequence>
<evidence type="ECO:0000313" key="2">
    <source>
        <dbReference type="Proteomes" id="UP000886785"/>
    </source>
</evidence>
<dbReference type="Proteomes" id="UP000886785">
    <property type="component" value="Unassembled WGS sequence"/>
</dbReference>
<evidence type="ECO:0000313" key="1">
    <source>
        <dbReference type="EMBL" id="HIR58183.1"/>
    </source>
</evidence>
<name>A0A9D1DSL4_9FIRM</name>
<gene>
    <name evidence="1" type="ORF">IAA54_11010</name>
</gene>
<dbReference type="Pfam" id="PF04229">
    <property type="entry name" value="GrpB"/>
    <property type="match status" value="1"/>
</dbReference>
<proteinExistence type="predicted"/>
<dbReference type="AlphaFoldDB" id="A0A9D1DSL4"/>
<reference evidence="1" key="1">
    <citation type="submission" date="2020-10" db="EMBL/GenBank/DDBJ databases">
        <authorList>
            <person name="Gilroy R."/>
        </authorList>
    </citation>
    <scope>NUCLEOTIDE SEQUENCE</scope>
    <source>
        <strain evidence="1">ChiSjej1B19-7085</strain>
    </source>
</reference>
<dbReference type="Gene3D" id="3.30.460.10">
    <property type="entry name" value="Beta Polymerase, domain 2"/>
    <property type="match status" value="1"/>
</dbReference>
<dbReference type="InterPro" id="IPR043519">
    <property type="entry name" value="NT_sf"/>
</dbReference>
<comment type="caution">
    <text evidence="1">The sequence shown here is derived from an EMBL/GenBank/DDBJ whole genome shotgun (WGS) entry which is preliminary data.</text>
</comment>
<dbReference type="EMBL" id="DVHF01000141">
    <property type="protein sequence ID" value="HIR58183.1"/>
    <property type="molecule type" value="Genomic_DNA"/>
</dbReference>
<dbReference type="InterPro" id="IPR007344">
    <property type="entry name" value="GrpB/CoaE"/>
</dbReference>
<dbReference type="PANTHER" id="PTHR34822">
    <property type="entry name" value="GRPB DOMAIN PROTEIN (AFU_ORTHOLOGUE AFUA_1G01530)"/>
    <property type="match status" value="1"/>
</dbReference>
<organism evidence="1 2">
    <name type="scientific">Candidatus Gallacutalibacter pullicola</name>
    <dbReference type="NCBI Taxonomy" id="2840830"/>
    <lineage>
        <taxon>Bacteria</taxon>
        <taxon>Bacillati</taxon>
        <taxon>Bacillota</taxon>
        <taxon>Clostridia</taxon>
        <taxon>Eubacteriales</taxon>
        <taxon>Candidatus Gallacutalibacter</taxon>
    </lineage>
</organism>
<dbReference type="PANTHER" id="PTHR34822:SF1">
    <property type="entry name" value="GRPB FAMILY PROTEIN"/>
    <property type="match status" value="1"/>
</dbReference>
<accession>A0A9D1DSL4</accession>
<reference evidence="1" key="2">
    <citation type="journal article" date="2021" name="PeerJ">
        <title>Extensive microbial diversity within the chicken gut microbiome revealed by metagenomics and culture.</title>
        <authorList>
            <person name="Gilroy R."/>
            <person name="Ravi A."/>
            <person name="Getino M."/>
            <person name="Pursley I."/>
            <person name="Horton D.L."/>
            <person name="Alikhan N.F."/>
            <person name="Baker D."/>
            <person name="Gharbi K."/>
            <person name="Hall N."/>
            <person name="Watson M."/>
            <person name="Adriaenssens E.M."/>
            <person name="Foster-Nyarko E."/>
            <person name="Jarju S."/>
            <person name="Secka A."/>
            <person name="Antonio M."/>
            <person name="Oren A."/>
            <person name="Chaudhuri R.R."/>
            <person name="La Ragione R."/>
            <person name="Hildebrand F."/>
            <person name="Pallen M.J."/>
        </authorList>
    </citation>
    <scope>NUCLEOTIDE SEQUENCE</scope>
    <source>
        <strain evidence="1">ChiSjej1B19-7085</strain>
    </source>
</reference>
<protein>
    <submittedName>
        <fullName evidence="1">GrpB family protein</fullName>
    </submittedName>
</protein>
<dbReference type="SUPFAM" id="SSF81301">
    <property type="entry name" value="Nucleotidyltransferase"/>
    <property type="match status" value="1"/>
</dbReference>